<evidence type="ECO:0000313" key="2">
    <source>
        <dbReference type="Proteomes" id="UP001487305"/>
    </source>
</evidence>
<dbReference type="SUPFAM" id="SSF46785">
    <property type="entry name" value="Winged helix' DNA-binding domain"/>
    <property type="match status" value="1"/>
</dbReference>
<dbReference type="Pfam" id="PF02082">
    <property type="entry name" value="Rrf2"/>
    <property type="match status" value="1"/>
</dbReference>
<organism evidence="1 2">
    <name type="scientific">Raoultibacter massiliensis</name>
    <dbReference type="NCBI Taxonomy" id="1852371"/>
    <lineage>
        <taxon>Bacteria</taxon>
        <taxon>Bacillati</taxon>
        <taxon>Actinomycetota</taxon>
        <taxon>Coriobacteriia</taxon>
        <taxon>Eggerthellales</taxon>
        <taxon>Eggerthellaceae</taxon>
        <taxon>Raoultibacter</taxon>
    </lineage>
</organism>
<dbReference type="Proteomes" id="UP001487305">
    <property type="component" value="Unassembled WGS sequence"/>
</dbReference>
<dbReference type="PROSITE" id="PS01332">
    <property type="entry name" value="HTH_RRF2_1"/>
    <property type="match status" value="1"/>
</dbReference>
<protein>
    <submittedName>
        <fullName evidence="1">Rrf2 family transcriptional regulator</fullName>
    </submittedName>
</protein>
<evidence type="ECO:0000313" key="1">
    <source>
        <dbReference type="EMBL" id="MEQ3363570.1"/>
    </source>
</evidence>
<dbReference type="PANTHER" id="PTHR33221:SF15">
    <property type="entry name" value="HTH-TYPE TRANSCRIPTIONAL REGULATOR YWGB-RELATED"/>
    <property type="match status" value="1"/>
</dbReference>
<dbReference type="NCBIfam" id="TIGR00738">
    <property type="entry name" value="rrf2_super"/>
    <property type="match status" value="1"/>
</dbReference>
<gene>
    <name evidence="1" type="ORF">AAA083_11360</name>
</gene>
<accession>A0ABV1JER1</accession>
<keyword evidence="2" id="KW-1185">Reference proteome</keyword>
<dbReference type="Gene3D" id="1.10.10.10">
    <property type="entry name" value="Winged helix-like DNA-binding domain superfamily/Winged helix DNA-binding domain"/>
    <property type="match status" value="1"/>
</dbReference>
<dbReference type="InterPro" id="IPR036388">
    <property type="entry name" value="WH-like_DNA-bd_sf"/>
</dbReference>
<name>A0ABV1JER1_9ACTN</name>
<dbReference type="RefSeq" id="WP_349227730.1">
    <property type="nucleotide sequence ID" value="NZ_JBBNOP010000009.1"/>
</dbReference>
<feature type="non-terminal residue" evidence="1">
    <location>
        <position position="1"/>
    </location>
</feature>
<dbReference type="PROSITE" id="PS51197">
    <property type="entry name" value="HTH_RRF2_2"/>
    <property type="match status" value="1"/>
</dbReference>
<comment type="caution">
    <text evidence="1">The sequence shown here is derived from an EMBL/GenBank/DDBJ whole genome shotgun (WGS) entry which is preliminary data.</text>
</comment>
<dbReference type="InterPro" id="IPR000944">
    <property type="entry name" value="Tscrpt_reg_Rrf2"/>
</dbReference>
<sequence>DWRYQILLIVGTGEGYYSLYLALRNEQCSSREISEAMHIPRDLLVQIAIRLRQASILEAQSGKYGGYSLMKSPSNISLYDLARAMGDEPNLPDNDNFDNVPNQEAAKLVQGTYQTIQSEFEKYLASTTIEEIASQKPMACTN</sequence>
<dbReference type="EMBL" id="JBBNOP010000009">
    <property type="protein sequence ID" value="MEQ3363570.1"/>
    <property type="molecule type" value="Genomic_DNA"/>
</dbReference>
<reference evidence="1 2" key="1">
    <citation type="submission" date="2024-04" db="EMBL/GenBank/DDBJ databases">
        <title>Human intestinal bacterial collection.</title>
        <authorList>
            <person name="Pauvert C."/>
            <person name="Hitch T.C.A."/>
            <person name="Clavel T."/>
        </authorList>
    </citation>
    <scope>NUCLEOTIDE SEQUENCE [LARGE SCALE GENOMIC DNA]</scope>
    <source>
        <strain evidence="1 2">CLA-KB-H42</strain>
    </source>
</reference>
<dbReference type="PANTHER" id="PTHR33221">
    <property type="entry name" value="WINGED HELIX-TURN-HELIX TRANSCRIPTIONAL REGULATOR, RRF2 FAMILY"/>
    <property type="match status" value="1"/>
</dbReference>
<dbReference type="InterPro" id="IPR030489">
    <property type="entry name" value="TR_Rrf2-type_CS"/>
</dbReference>
<proteinExistence type="predicted"/>
<dbReference type="InterPro" id="IPR036390">
    <property type="entry name" value="WH_DNA-bd_sf"/>
</dbReference>